<name>F9Y795_KETVW</name>
<keyword evidence="2" id="KW-1185">Reference proteome</keyword>
<dbReference type="EMBL" id="CP002018">
    <property type="protein sequence ID" value="AEM41023.1"/>
    <property type="molecule type" value="Genomic_DNA"/>
</dbReference>
<organism evidence="1 2">
    <name type="scientific">Ketogulonicigenium vulgare (strain WSH-001)</name>
    <dbReference type="NCBI Taxonomy" id="759362"/>
    <lineage>
        <taxon>Bacteria</taxon>
        <taxon>Pseudomonadati</taxon>
        <taxon>Pseudomonadota</taxon>
        <taxon>Alphaproteobacteria</taxon>
        <taxon>Rhodobacterales</taxon>
        <taxon>Roseobacteraceae</taxon>
        <taxon>Ketogulonicigenium</taxon>
    </lineage>
</organism>
<protein>
    <submittedName>
        <fullName evidence="1">Uncharacterized protein</fullName>
    </submittedName>
</protein>
<accession>F9Y795</accession>
<dbReference type="HOGENOM" id="CLU_1641497_0_0_5"/>
<reference evidence="1 2" key="1">
    <citation type="journal article" date="2011" name="J. Bacteriol.">
        <title>Complete genome sequence of the industrial strain Ketogulonicigenium vulgare WSH-001.</title>
        <authorList>
            <person name="Liu L."/>
            <person name="Li Y."/>
            <person name="Zhang J."/>
            <person name="Zhou Z."/>
            <person name="Liu J."/>
            <person name="Li X."/>
            <person name="Zhou J."/>
            <person name="Du G."/>
            <person name="Wang L."/>
            <person name="Chen J."/>
        </authorList>
    </citation>
    <scope>NUCLEOTIDE SEQUENCE [LARGE SCALE GENOMIC DNA]</scope>
    <source>
        <strain evidence="1 2">WSH-001</strain>
    </source>
</reference>
<dbReference type="KEGG" id="kvl:KVU_1184"/>
<proteinExistence type="predicted"/>
<dbReference type="AlphaFoldDB" id="F9Y795"/>
<evidence type="ECO:0000313" key="2">
    <source>
        <dbReference type="Proteomes" id="UP000000692"/>
    </source>
</evidence>
<sequence>MIGLFVAGCGCGHVGHHHIRLPAQPFFDLQIGIVGQKVQHMHLGPRHGIDHLQIEAQNTPDRLASALAQRVDARHRNLQPATWRTAKVNHAGARFQESEFIVQFHDLIGGATTIAFGARAHHIGVVQLPFQPFGRGQFTPFGRLDLDRQVALPPARGAACL</sequence>
<gene>
    <name evidence="1" type="ordered locus">KVU_1184</name>
</gene>
<dbReference type="eggNOG" id="ENOG50344D5">
    <property type="taxonomic scope" value="Bacteria"/>
</dbReference>
<dbReference type="Proteomes" id="UP000000692">
    <property type="component" value="Chromosome"/>
</dbReference>
<evidence type="ECO:0000313" key="1">
    <source>
        <dbReference type="EMBL" id="AEM41023.1"/>
    </source>
</evidence>